<evidence type="ECO:0000313" key="2">
    <source>
        <dbReference type="EMBL" id="RSL60657.1"/>
    </source>
</evidence>
<proteinExistence type="predicted"/>
<gene>
    <name evidence="2" type="ORF">CEP54_006645</name>
</gene>
<comment type="caution">
    <text evidence="2">The sequence shown here is derived from an EMBL/GenBank/DDBJ whole genome shotgun (WGS) entry which is preliminary data.</text>
</comment>
<feature type="compositionally biased region" description="Polar residues" evidence="1">
    <location>
        <begin position="1"/>
        <end position="12"/>
    </location>
</feature>
<accession>A0A428Q5S5</accession>
<dbReference type="OrthoDB" id="5096204at2759"/>
<dbReference type="Proteomes" id="UP000288168">
    <property type="component" value="Unassembled WGS sequence"/>
</dbReference>
<sequence>MSHSQRQVSWRQGPSGPPRAFRESSNRHRNDLVMVDSMALQTVKITGSNKAPGLSVHSDSSGGGRQLNIYTKLAEAKSAICFKVDGEDAALQAYRQVRDMNPSAPVGGIMFSVAPKADSQFAEVKTVDWSSLVAPRSEEATDGWSDLEEALFQALLAKRPGKETTSTPADAQSIDSTRSVFGSTPTKDAQPESPHSVFGFSPARNTQPINSPRSLLGSIPDDDTQSIGSTGSMFGIPSRRTLF</sequence>
<dbReference type="AlphaFoldDB" id="A0A428Q5S5"/>
<evidence type="ECO:0000256" key="1">
    <source>
        <dbReference type="SAM" id="MobiDB-lite"/>
    </source>
</evidence>
<name>A0A428Q5S5_9HYPO</name>
<evidence type="ECO:0000313" key="3">
    <source>
        <dbReference type="Proteomes" id="UP000288168"/>
    </source>
</evidence>
<protein>
    <submittedName>
        <fullName evidence="2">Uncharacterized protein</fullName>
    </submittedName>
</protein>
<feature type="region of interest" description="Disordered" evidence="1">
    <location>
        <begin position="159"/>
        <end position="243"/>
    </location>
</feature>
<keyword evidence="3" id="KW-1185">Reference proteome</keyword>
<organism evidence="2 3">
    <name type="scientific">Fusarium duplospermum</name>
    <dbReference type="NCBI Taxonomy" id="1325734"/>
    <lineage>
        <taxon>Eukaryota</taxon>
        <taxon>Fungi</taxon>
        <taxon>Dikarya</taxon>
        <taxon>Ascomycota</taxon>
        <taxon>Pezizomycotina</taxon>
        <taxon>Sordariomycetes</taxon>
        <taxon>Hypocreomycetidae</taxon>
        <taxon>Hypocreales</taxon>
        <taxon>Nectriaceae</taxon>
        <taxon>Fusarium</taxon>
        <taxon>Fusarium solani species complex</taxon>
    </lineage>
</organism>
<feature type="compositionally biased region" description="Polar residues" evidence="1">
    <location>
        <begin position="163"/>
        <end position="187"/>
    </location>
</feature>
<reference evidence="2 3" key="1">
    <citation type="submission" date="2017-06" db="EMBL/GenBank/DDBJ databases">
        <title>Comparative genomic analysis of Ambrosia Fusariam Clade fungi.</title>
        <authorList>
            <person name="Stajich J.E."/>
            <person name="Carrillo J."/>
            <person name="Kijimoto T."/>
            <person name="Eskalen A."/>
            <person name="O'Donnell K."/>
            <person name="Kasson M."/>
        </authorList>
    </citation>
    <scope>NUCLEOTIDE SEQUENCE [LARGE SCALE GENOMIC DNA]</scope>
    <source>
        <strain evidence="2 3">NRRL62584</strain>
    </source>
</reference>
<feature type="region of interest" description="Disordered" evidence="1">
    <location>
        <begin position="1"/>
        <end position="28"/>
    </location>
</feature>
<dbReference type="EMBL" id="NKCI01000057">
    <property type="protein sequence ID" value="RSL60657.1"/>
    <property type="molecule type" value="Genomic_DNA"/>
</dbReference>
<feature type="compositionally biased region" description="Polar residues" evidence="1">
    <location>
        <begin position="203"/>
        <end position="213"/>
    </location>
</feature>